<dbReference type="EMBL" id="BRXU01000013">
    <property type="protein sequence ID" value="GLC55533.1"/>
    <property type="molecule type" value="Genomic_DNA"/>
</dbReference>
<organism evidence="3 4">
    <name type="scientific">Pleodorina starrii</name>
    <dbReference type="NCBI Taxonomy" id="330485"/>
    <lineage>
        <taxon>Eukaryota</taxon>
        <taxon>Viridiplantae</taxon>
        <taxon>Chlorophyta</taxon>
        <taxon>core chlorophytes</taxon>
        <taxon>Chlorophyceae</taxon>
        <taxon>CS clade</taxon>
        <taxon>Chlamydomonadales</taxon>
        <taxon>Volvocaceae</taxon>
        <taxon>Pleodorina</taxon>
    </lineage>
</organism>
<comment type="caution">
    <text evidence="3">The sequence shown here is derived from an EMBL/GenBank/DDBJ whole genome shotgun (WGS) entry which is preliminary data.</text>
</comment>
<gene>
    <name evidence="3" type="primary">PLEST010387</name>
    <name evidence="3" type="ORF">PLESTB_000997800</name>
</gene>
<accession>A0A9W6BP38</accession>
<feature type="compositionally biased region" description="Low complexity" evidence="2">
    <location>
        <begin position="210"/>
        <end position="237"/>
    </location>
</feature>
<feature type="compositionally biased region" description="Low complexity" evidence="2">
    <location>
        <begin position="87"/>
        <end position="100"/>
    </location>
</feature>
<feature type="region of interest" description="Disordered" evidence="2">
    <location>
        <begin position="85"/>
        <end position="104"/>
    </location>
</feature>
<dbReference type="Proteomes" id="UP001165080">
    <property type="component" value="Unassembled WGS sequence"/>
</dbReference>
<feature type="region of interest" description="Disordered" evidence="2">
    <location>
        <begin position="478"/>
        <end position="539"/>
    </location>
</feature>
<feature type="region of interest" description="Disordered" evidence="2">
    <location>
        <begin position="161"/>
        <end position="260"/>
    </location>
</feature>
<feature type="compositionally biased region" description="Low complexity" evidence="2">
    <location>
        <begin position="326"/>
        <end position="356"/>
    </location>
</feature>
<reference evidence="3 4" key="1">
    <citation type="journal article" date="2023" name="Commun. Biol.">
        <title>Reorganization of the ancestral sex-determining regions during the evolution of trioecy in Pleodorina starrii.</title>
        <authorList>
            <person name="Takahashi K."/>
            <person name="Suzuki S."/>
            <person name="Kawai-Toyooka H."/>
            <person name="Yamamoto K."/>
            <person name="Hamaji T."/>
            <person name="Ootsuki R."/>
            <person name="Yamaguchi H."/>
            <person name="Kawachi M."/>
            <person name="Higashiyama T."/>
            <person name="Nozaki H."/>
        </authorList>
    </citation>
    <scope>NUCLEOTIDE SEQUENCE [LARGE SCALE GENOMIC DNA]</scope>
    <source>
        <strain evidence="3 4">NIES-4479</strain>
    </source>
</reference>
<proteinExistence type="predicted"/>
<protein>
    <submittedName>
        <fullName evidence="3">Uncharacterized protein</fullName>
    </submittedName>
</protein>
<sequence>MDVTFTADGTLQTHALAALRFPLLVSADGATAGNPPVVRLLRAHSASAEAALAIADISVTSSSRIVELHVQAWGDSTPSYAQTLRGTPSAAAPTTADADSVPSCTSAGSGGAQAFMVQVPASRAYPDWRVLQLRFASARGAAGGVCTVHDIRIVPASASGASNPVAVASPAPPGADNVPPSSGDSVASAAAAPGAEHDATLGPSAPETVGSGALSLHGAGSATSTAARGSAGGLADAAGGGGRGAAARAGTAAPPAAGSQMHQLRELLQRAAAAVPPQPPPQTDASAATHGSASTAVPSAAKANLGLAATLARSLLQTQLPPPVATSAAAAQAQPRSPLGPGASPWAAAPGAPSLGTMRGDGGSLAGPEAVGASAGAAAGFGAQAAAAPSALSPAGGALGQAQVPPPHEQPQLGVGDTPGLRPTPTPETGAAGGGGAAAGGFLPLPLTGFLPGPLAAAAVQLADVCTRVRRIEEHLLRPMGQCGPPGTGCRQDVADPDGGAERATDPDSCPGQRPGQAEQQQQWRQQQQQRHEEPEGQLREVHAPAPQVSLSMPSAQLPVLLVEQLLAALPALTAGMVRLEAAVAQQSEQLSELTRQMAVVQRRLDVAAGEGIPFSEHPPPSE</sequence>
<feature type="coiled-coil region" evidence="1">
    <location>
        <begin position="577"/>
        <end position="611"/>
    </location>
</feature>
<feature type="region of interest" description="Disordered" evidence="2">
    <location>
        <begin position="394"/>
        <end position="435"/>
    </location>
</feature>
<feature type="compositionally biased region" description="Low complexity" evidence="2">
    <location>
        <begin position="245"/>
        <end position="258"/>
    </location>
</feature>
<evidence type="ECO:0000313" key="4">
    <source>
        <dbReference type="Proteomes" id="UP001165080"/>
    </source>
</evidence>
<evidence type="ECO:0000256" key="1">
    <source>
        <dbReference type="SAM" id="Coils"/>
    </source>
</evidence>
<feature type="region of interest" description="Disordered" evidence="2">
    <location>
        <begin position="272"/>
        <end position="295"/>
    </location>
</feature>
<name>A0A9W6BP38_9CHLO</name>
<feature type="compositionally biased region" description="Low complexity" evidence="2">
    <location>
        <begin position="511"/>
        <end position="529"/>
    </location>
</feature>
<keyword evidence="4" id="KW-1185">Reference proteome</keyword>
<feature type="compositionally biased region" description="Basic and acidic residues" evidence="2">
    <location>
        <begin position="530"/>
        <end position="539"/>
    </location>
</feature>
<feature type="compositionally biased region" description="Low complexity" evidence="2">
    <location>
        <begin position="161"/>
        <end position="194"/>
    </location>
</feature>
<feature type="region of interest" description="Disordered" evidence="2">
    <location>
        <begin position="326"/>
        <end position="363"/>
    </location>
</feature>
<evidence type="ECO:0000256" key="2">
    <source>
        <dbReference type="SAM" id="MobiDB-lite"/>
    </source>
</evidence>
<feature type="compositionally biased region" description="Low complexity" evidence="2">
    <location>
        <begin position="394"/>
        <end position="403"/>
    </location>
</feature>
<keyword evidence="1" id="KW-0175">Coiled coil</keyword>
<feature type="compositionally biased region" description="Low complexity" evidence="2">
    <location>
        <begin position="283"/>
        <end position="295"/>
    </location>
</feature>
<evidence type="ECO:0000313" key="3">
    <source>
        <dbReference type="EMBL" id="GLC55533.1"/>
    </source>
</evidence>
<dbReference type="AlphaFoldDB" id="A0A9W6BP38"/>